<dbReference type="NCBIfam" id="NF038403">
    <property type="entry name" value="perm_prefix_1"/>
    <property type="match status" value="1"/>
</dbReference>
<evidence type="ECO:0000313" key="3">
    <source>
        <dbReference type="Proteomes" id="UP001500888"/>
    </source>
</evidence>
<sequence length="242" mass="26002">MASAGVIDDYVTALDRALRGPRRARRDLVTEARDSLTDCAEAYLAEGMDQAGAERMAVADFGTVAEIAPGYQEELTAHQGRRTAAVVFLTVPLLAVIWSLVWKLFPDAPPNVAAMRPAWFTPLARFLDWLQFGMGILAALVMVSLGRGLRRIRRPELVTRAFGILVWIQVLVIIGISAALSAGGAATLTGFGNYLPGLVAALCSYVIAGWLLYSATRCLITTRGTPVLALSLRSSKQSNGLL</sequence>
<proteinExistence type="predicted"/>
<feature type="transmembrane region" description="Helical" evidence="1">
    <location>
        <begin position="129"/>
        <end position="149"/>
    </location>
</feature>
<evidence type="ECO:0000313" key="2">
    <source>
        <dbReference type="EMBL" id="GAA3804887.1"/>
    </source>
</evidence>
<reference evidence="3" key="1">
    <citation type="journal article" date="2019" name="Int. J. Syst. Evol. Microbiol.">
        <title>The Global Catalogue of Microorganisms (GCM) 10K type strain sequencing project: providing services to taxonomists for standard genome sequencing and annotation.</title>
        <authorList>
            <consortium name="The Broad Institute Genomics Platform"/>
            <consortium name="The Broad Institute Genome Sequencing Center for Infectious Disease"/>
            <person name="Wu L."/>
            <person name="Ma J."/>
        </authorList>
    </citation>
    <scope>NUCLEOTIDE SEQUENCE [LARGE SCALE GENOMIC DNA]</scope>
    <source>
        <strain evidence="3">JCM 16908</strain>
    </source>
</reference>
<organism evidence="2 3">
    <name type="scientific">Sphaerisporangium flaviroseum</name>
    <dbReference type="NCBI Taxonomy" id="509199"/>
    <lineage>
        <taxon>Bacteria</taxon>
        <taxon>Bacillati</taxon>
        <taxon>Actinomycetota</taxon>
        <taxon>Actinomycetes</taxon>
        <taxon>Streptosporangiales</taxon>
        <taxon>Streptosporangiaceae</taxon>
        <taxon>Sphaerisporangium</taxon>
    </lineage>
</organism>
<feature type="transmembrane region" description="Helical" evidence="1">
    <location>
        <begin position="194"/>
        <end position="213"/>
    </location>
</feature>
<dbReference type="InterPro" id="IPR047928">
    <property type="entry name" value="Perm_prefix_1"/>
</dbReference>
<keyword evidence="3" id="KW-1185">Reference proteome</keyword>
<feature type="transmembrane region" description="Helical" evidence="1">
    <location>
        <begin position="161"/>
        <end position="182"/>
    </location>
</feature>
<dbReference type="Pfam" id="PF22564">
    <property type="entry name" value="HAAS"/>
    <property type="match status" value="1"/>
</dbReference>
<dbReference type="Proteomes" id="UP001500888">
    <property type="component" value="Unassembled WGS sequence"/>
</dbReference>
<feature type="transmembrane region" description="Helical" evidence="1">
    <location>
        <begin position="84"/>
        <end position="105"/>
    </location>
</feature>
<evidence type="ECO:0000256" key="1">
    <source>
        <dbReference type="SAM" id="Phobius"/>
    </source>
</evidence>
<dbReference type="EMBL" id="BAAAZR010000004">
    <property type="protein sequence ID" value="GAA3804887.1"/>
    <property type="molecule type" value="Genomic_DNA"/>
</dbReference>
<keyword evidence="1" id="KW-1133">Transmembrane helix</keyword>
<keyword evidence="1" id="KW-0812">Transmembrane</keyword>
<name>A0ABP7I2W7_9ACTN</name>
<dbReference type="RefSeq" id="WP_344938324.1">
    <property type="nucleotide sequence ID" value="NZ_BAAAZR010000004.1"/>
</dbReference>
<protein>
    <submittedName>
        <fullName evidence="2">Uncharacterized protein</fullName>
    </submittedName>
</protein>
<accession>A0ABP7I2W7</accession>
<comment type="caution">
    <text evidence="2">The sequence shown here is derived from an EMBL/GenBank/DDBJ whole genome shotgun (WGS) entry which is preliminary data.</text>
</comment>
<keyword evidence="1" id="KW-0472">Membrane</keyword>
<gene>
    <name evidence="2" type="ORF">GCM10022226_25980</name>
</gene>